<dbReference type="Proteomes" id="UP000007484">
    <property type="component" value="Chromosome"/>
</dbReference>
<reference evidence="2 3" key="1">
    <citation type="journal article" date="2011" name="J. Bacteriol.">
        <title>Complete genome sequences of two hemotropic Mycoplasmas, Mycoplasma haemofelis strain Ohio2 and Mycoplasma suis strain Illinois.</title>
        <authorList>
            <person name="Messick J.B."/>
            <person name="Santos A.P."/>
            <person name="Guimaraes A.M."/>
        </authorList>
    </citation>
    <scope>NUCLEOTIDE SEQUENCE [LARGE SCALE GENOMIC DNA]</scope>
    <source>
        <strain evidence="2 3">Illinois</strain>
    </source>
</reference>
<name>F0QQM5_MYCSL</name>
<evidence type="ECO:0000256" key="1">
    <source>
        <dbReference type="SAM" id="MobiDB-lite"/>
    </source>
</evidence>
<dbReference type="KEGG" id="mss:MSU_0251"/>
<accession>F0QQM5</accession>
<dbReference type="STRING" id="768700.MSU_0251"/>
<organism evidence="2 3">
    <name type="scientific">Mycoplasma suis (strain Illinois)</name>
    <dbReference type="NCBI Taxonomy" id="768700"/>
    <lineage>
        <taxon>Bacteria</taxon>
        <taxon>Bacillati</taxon>
        <taxon>Mycoplasmatota</taxon>
        <taxon>Mollicutes</taxon>
        <taxon>Mycoplasmataceae</taxon>
        <taxon>Mycoplasma</taxon>
    </lineage>
</organism>
<dbReference type="RefSeq" id="WP_013609743.1">
    <property type="nucleotide sequence ID" value="NC_015155.1"/>
</dbReference>
<dbReference type="HOGENOM" id="CLU_071808_0_0_14"/>
<dbReference type="EMBL" id="CP002525">
    <property type="protein sequence ID" value="ADX97795.1"/>
    <property type="molecule type" value="Genomic_DNA"/>
</dbReference>
<proteinExistence type="predicted"/>
<evidence type="ECO:0000313" key="3">
    <source>
        <dbReference type="Proteomes" id="UP000007484"/>
    </source>
</evidence>
<gene>
    <name evidence="2" type="ordered locus">MSU_0251</name>
</gene>
<keyword evidence="3" id="KW-1185">Reference proteome</keyword>
<protein>
    <submittedName>
        <fullName evidence="2">Uncharacterized protein</fullName>
    </submittedName>
</protein>
<feature type="region of interest" description="Disordered" evidence="1">
    <location>
        <begin position="32"/>
        <end position="97"/>
    </location>
</feature>
<sequence length="281" mass="31468">MSLFTLAKGVVALSTAGGAILGGYFAKSSFSDFSNETEEKSKKSLLKDESHSEHKAEVVETRREGLISSVNEEQEGNIPPTKHVSSPEDTSRNSTNLDLENVGKQNTLNPENKELHNEFPDEQESLLKGENNWDPFIEELEREKKYGFEETQEDEDLEQTSSLLVAQYVKRGSVSEEDQQEGIVCDQWGLEGDRAVKRRSGCDTSSLERKVWSRRSSSNEPLAWLSVSEDHAESILKSYGLINGKTIFKKSNGTWTTGPWACDVEKSSKVLLVSCDYYRNG</sequence>
<feature type="compositionally biased region" description="Basic and acidic residues" evidence="1">
    <location>
        <begin position="37"/>
        <end position="65"/>
    </location>
</feature>
<dbReference type="AlphaFoldDB" id="F0QQM5"/>
<evidence type="ECO:0000313" key="2">
    <source>
        <dbReference type="EMBL" id="ADX97795.1"/>
    </source>
</evidence>